<evidence type="ECO:0000256" key="1">
    <source>
        <dbReference type="SAM" id="MobiDB-lite"/>
    </source>
</evidence>
<evidence type="ECO:0000313" key="3">
    <source>
        <dbReference type="Proteomes" id="UP000294257"/>
    </source>
</evidence>
<keyword evidence="3" id="KW-1185">Reference proteome</keyword>
<proteinExistence type="predicted"/>
<feature type="region of interest" description="Disordered" evidence="1">
    <location>
        <begin position="1"/>
        <end position="34"/>
    </location>
</feature>
<protein>
    <recommendedName>
        <fullName evidence="4">Terminase small subunit</fullName>
    </recommendedName>
</protein>
<dbReference type="RefSeq" id="WP_130344704.1">
    <property type="nucleotide sequence ID" value="NZ_SGWQ01000004.1"/>
</dbReference>
<evidence type="ECO:0008006" key="4">
    <source>
        <dbReference type="Google" id="ProtNLM"/>
    </source>
</evidence>
<dbReference type="EMBL" id="SGWQ01000004">
    <property type="protein sequence ID" value="RZS39133.1"/>
    <property type="molecule type" value="Genomic_DNA"/>
</dbReference>
<dbReference type="Proteomes" id="UP000294257">
    <property type="component" value="Unassembled WGS sequence"/>
</dbReference>
<gene>
    <name evidence="2" type="ORF">EV193_104349</name>
</gene>
<dbReference type="AlphaFoldDB" id="A0A4V2ESX9"/>
<reference evidence="2 3" key="1">
    <citation type="submission" date="2019-02" db="EMBL/GenBank/DDBJ databases">
        <title>Genomic Encyclopedia of Type Strains, Phase IV (KMG-IV): sequencing the most valuable type-strain genomes for metagenomic binning, comparative biology and taxonomic classification.</title>
        <authorList>
            <person name="Goeker M."/>
        </authorList>
    </citation>
    <scope>NUCLEOTIDE SEQUENCE [LARGE SCALE GENOMIC DNA]</scope>
    <source>
        <strain evidence="2 3">DSM 101727</strain>
    </source>
</reference>
<name>A0A4V2ESX9_9PSEU</name>
<dbReference type="Pfam" id="PF25673">
    <property type="entry name" value="Terminase_7"/>
    <property type="match status" value="1"/>
</dbReference>
<comment type="caution">
    <text evidence="2">The sequence shown here is derived from an EMBL/GenBank/DDBJ whole genome shotgun (WGS) entry which is preliminary data.</text>
</comment>
<evidence type="ECO:0000313" key="2">
    <source>
        <dbReference type="EMBL" id="RZS39133.1"/>
    </source>
</evidence>
<sequence length="144" mass="15819">MAKPSGPAPKRSDQRRRRNTPASGPATAVTVRGSVEVPPLDLEDAHPFAEAFYTALAESGQSWRYEPSDWARARVFIKLLSDTLKSGKPSSMMYQALQRDMDALLVSEPDRLRAGIEINRDGGDTSQHDAEVTQMDAYREALGG</sequence>
<dbReference type="InterPro" id="IPR057972">
    <property type="entry name" value="Terminase_7"/>
</dbReference>
<dbReference type="OrthoDB" id="5149304at2"/>
<organism evidence="2 3">
    <name type="scientific">Herbihabitans rhizosphaerae</name>
    <dbReference type="NCBI Taxonomy" id="1872711"/>
    <lineage>
        <taxon>Bacteria</taxon>
        <taxon>Bacillati</taxon>
        <taxon>Actinomycetota</taxon>
        <taxon>Actinomycetes</taxon>
        <taxon>Pseudonocardiales</taxon>
        <taxon>Pseudonocardiaceae</taxon>
        <taxon>Herbihabitans</taxon>
    </lineage>
</organism>
<accession>A0A4V2ESX9</accession>